<keyword evidence="3" id="KW-1185">Reference proteome</keyword>
<dbReference type="AlphaFoldDB" id="A0A419SNP3"/>
<protein>
    <recommendedName>
        <fullName evidence="4">Lipoprotein</fullName>
    </recommendedName>
</protein>
<dbReference type="PROSITE" id="PS51257">
    <property type="entry name" value="PROKAR_LIPOPROTEIN"/>
    <property type="match status" value="1"/>
</dbReference>
<dbReference type="Proteomes" id="UP000284219">
    <property type="component" value="Unassembled WGS sequence"/>
</dbReference>
<evidence type="ECO:0000313" key="2">
    <source>
        <dbReference type="EMBL" id="RKD25916.1"/>
    </source>
</evidence>
<sequence>MYKIVSILICMVSLLACSAESVEEGNQKLQGQLSKAIKEAQSNQDSIEFKEIADFPWDRMFIFPPYTPVETINEELGVSWSKVGSTGIQNRDDINLIVFVKDNKVVRYLEYPRGQGDFADIKKTGGFEPEAAVFQVVKEQIGGQEWIQLRQYE</sequence>
<dbReference type="OrthoDB" id="6443639at2"/>
<comment type="caution">
    <text evidence="2">The sequence shown here is derived from an EMBL/GenBank/DDBJ whole genome shotgun (WGS) entry which is preliminary data.</text>
</comment>
<evidence type="ECO:0008006" key="4">
    <source>
        <dbReference type="Google" id="ProtNLM"/>
    </source>
</evidence>
<feature type="signal peptide" evidence="1">
    <location>
        <begin position="1"/>
        <end position="18"/>
    </location>
</feature>
<dbReference type="EMBL" id="MCHY01000006">
    <property type="protein sequence ID" value="RKD25916.1"/>
    <property type="molecule type" value="Genomic_DNA"/>
</dbReference>
<keyword evidence="1" id="KW-0732">Signal</keyword>
<feature type="chain" id="PRO_5038852279" description="Lipoprotein" evidence="1">
    <location>
        <begin position="19"/>
        <end position="153"/>
    </location>
</feature>
<dbReference type="RefSeq" id="WP_120188595.1">
    <property type="nucleotide sequence ID" value="NZ_MCHY01000006.1"/>
</dbReference>
<accession>A0A419SNP3</accession>
<gene>
    <name evidence="2" type="ORF">BEP19_03020</name>
</gene>
<organism evidence="2 3">
    <name type="scientific">Ammoniphilus oxalaticus</name>
    <dbReference type="NCBI Taxonomy" id="66863"/>
    <lineage>
        <taxon>Bacteria</taxon>
        <taxon>Bacillati</taxon>
        <taxon>Bacillota</taxon>
        <taxon>Bacilli</taxon>
        <taxon>Bacillales</taxon>
        <taxon>Paenibacillaceae</taxon>
        <taxon>Aneurinibacillus group</taxon>
        <taxon>Ammoniphilus</taxon>
    </lineage>
</organism>
<proteinExistence type="predicted"/>
<evidence type="ECO:0000313" key="3">
    <source>
        <dbReference type="Proteomes" id="UP000284219"/>
    </source>
</evidence>
<evidence type="ECO:0000256" key="1">
    <source>
        <dbReference type="SAM" id="SignalP"/>
    </source>
</evidence>
<name>A0A419SNP3_9BACL</name>
<reference evidence="2 3" key="1">
    <citation type="submission" date="2016-08" db="EMBL/GenBank/DDBJ databases">
        <title>Novel Firmicute Genomes.</title>
        <authorList>
            <person name="Poppleton D.I."/>
            <person name="Gribaldo S."/>
        </authorList>
    </citation>
    <scope>NUCLEOTIDE SEQUENCE [LARGE SCALE GENOMIC DNA]</scope>
    <source>
        <strain evidence="2 3">RAOx-1</strain>
    </source>
</reference>